<dbReference type="PANTHER" id="PTHR46552:SF1">
    <property type="entry name" value="NADH-UBIQUINONE OXIDOREDUCTASE CHAIN 2"/>
    <property type="match status" value="1"/>
</dbReference>
<feature type="domain" description="NADH:quinone oxidoreductase/Mrp antiporter transmembrane" evidence="19">
    <location>
        <begin position="23"/>
        <end position="78"/>
    </location>
</feature>
<feature type="transmembrane region" description="Helical" evidence="18">
    <location>
        <begin position="142"/>
        <end position="161"/>
    </location>
</feature>
<evidence type="ECO:0000256" key="11">
    <source>
        <dbReference type="ARBA" id="ARBA00022982"/>
    </source>
</evidence>
<evidence type="ECO:0000256" key="5">
    <source>
        <dbReference type="ARBA" id="ARBA00021008"/>
    </source>
</evidence>
<feature type="transmembrane region" description="Helical" evidence="18">
    <location>
        <begin position="191"/>
        <end position="211"/>
    </location>
</feature>
<proteinExistence type="inferred from homology"/>
<feature type="transmembrane region" description="Helical" evidence="18">
    <location>
        <begin position="59"/>
        <end position="80"/>
    </location>
</feature>
<comment type="subcellular location">
    <subcellularLocation>
        <location evidence="2 18">Mitochondrion inner membrane</location>
        <topology evidence="2 18">Multi-pass membrane protein</topology>
    </subcellularLocation>
</comment>
<evidence type="ECO:0000256" key="16">
    <source>
        <dbReference type="ARBA" id="ARBA00023136"/>
    </source>
</evidence>
<evidence type="ECO:0000256" key="9">
    <source>
        <dbReference type="ARBA" id="ARBA00022792"/>
    </source>
</evidence>
<evidence type="ECO:0000313" key="20">
    <source>
        <dbReference type="EMBL" id="ABQ63424.1"/>
    </source>
</evidence>
<evidence type="ECO:0000256" key="7">
    <source>
        <dbReference type="ARBA" id="ARBA00022660"/>
    </source>
</evidence>
<dbReference type="InterPro" id="IPR003917">
    <property type="entry name" value="NADH_UbQ_OxRdtase_chain2"/>
</dbReference>
<evidence type="ECO:0000256" key="12">
    <source>
        <dbReference type="ARBA" id="ARBA00022989"/>
    </source>
</evidence>
<keyword evidence="11 18" id="KW-0249">Electron transport</keyword>
<feature type="transmembrane region" description="Helical" evidence="18">
    <location>
        <begin position="264"/>
        <end position="283"/>
    </location>
</feature>
<keyword evidence="8 18" id="KW-0812">Transmembrane</keyword>
<dbReference type="GO" id="GO:0005743">
    <property type="term" value="C:mitochondrial inner membrane"/>
    <property type="evidence" value="ECO:0007669"/>
    <property type="project" value="UniProtKB-SubCell"/>
</dbReference>
<feature type="transmembrane region" description="Helical" evidence="18">
    <location>
        <begin position="232"/>
        <end position="252"/>
    </location>
</feature>
<sequence>MLSPEMLMFSSTLVAGTVISISASSWFMAWLGLELNLLSFIPLIATKHNSFSSEAAFKYFLIQALGSATLLASVTILLVFPFTPKILIFCSLMLKMAAAPLHFWLPTIMQGMSWSNCIILMTFQKIAPLILTSYILCDQLSIMLISVSILSALMGGLGGLNQTLLRKLMAFSSINHMAWMLAAMSSSTNLWVHYIFTYTIISFSLVIPLNYNQTFHIKQLANISIPHFNKMMVFLPLFSMGGLPPFLGFLPKMMVITTLIDQQFFMWTAILTMTALITLFYYVRLAITSITLSSPKTSRNLTPTDQGPAKISLINFMPMLFPLMTFIPI</sequence>
<dbReference type="Pfam" id="PF00361">
    <property type="entry name" value="Proton_antipo_M"/>
    <property type="match status" value="2"/>
</dbReference>
<evidence type="ECO:0000256" key="1">
    <source>
        <dbReference type="ARBA" id="ARBA00003257"/>
    </source>
</evidence>
<comment type="function">
    <text evidence="18">Core subunit of the mitochondrial membrane respiratory chain NADH dehydrogenase (Complex I) which catalyzes electron transfer from NADH through the respiratory chain, using ubiquinone as an electron acceptor. Essential for the catalytic activity and assembly of complex I.</text>
</comment>
<evidence type="ECO:0000259" key="19">
    <source>
        <dbReference type="Pfam" id="PF00361"/>
    </source>
</evidence>
<organism evidence="20">
    <name type="scientific">Palaemon carinicauda</name>
    <name type="common">Ridgetail white prawn</name>
    <name type="synonym">Exopalaemon carinicauda</name>
    <dbReference type="NCBI Taxonomy" id="392227"/>
    <lineage>
        <taxon>Eukaryota</taxon>
        <taxon>Metazoa</taxon>
        <taxon>Ecdysozoa</taxon>
        <taxon>Arthropoda</taxon>
        <taxon>Crustacea</taxon>
        <taxon>Multicrustacea</taxon>
        <taxon>Malacostraca</taxon>
        <taxon>Eumalacostraca</taxon>
        <taxon>Eucarida</taxon>
        <taxon>Decapoda</taxon>
        <taxon>Pleocyemata</taxon>
        <taxon>Caridea</taxon>
        <taxon>Palaemonoidea</taxon>
        <taxon>Palaemonidae</taxon>
        <taxon>Palaemon</taxon>
    </lineage>
</organism>
<feature type="domain" description="NADH:quinone oxidoreductase/Mrp antiporter transmembrane" evidence="19">
    <location>
        <begin position="86"/>
        <end position="278"/>
    </location>
</feature>
<evidence type="ECO:0000256" key="15">
    <source>
        <dbReference type="ARBA" id="ARBA00023128"/>
    </source>
</evidence>
<dbReference type="CTD" id="4536"/>
<evidence type="ECO:0000256" key="6">
    <source>
        <dbReference type="ARBA" id="ARBA00022448"/>
    </source>
</evidence>
<feature type="transmembrane region" description="Helical" evidence="18">
    <location>
        <begin position="117"/>
        <end position="136"/>
    </location>
</feature>
<keyword evidence="6" id="KW-0813">Transport</keyword>
<comment type="catalytic activity">
    <reaction evidence="17 18">
        <text>a ubiquinone + NADH + 5 H(+)(in) = a ubiquinol + NAD(+) + 4 H(+)(out)</text>
        <dbReference type="Rhea" id="RHEA:29091"/>
        <dbReference type="Rhea" id="RHEA-COMP:9565"/>
        <dbReference type="Rhea" id="RHEA-COMP:9566"/>
        <dbReference type="ChEBI" id="CHEBI:15378"/>
        <dbReference type="ChEBI" id="CHEBI:16389"/>
        <dbReference type="ChEBI" id="CHEBI:17976"/>
        <dbReference type="ChEBI" id="CHEBI:57540"/>
        <dbReference type="ChEBI" id="CHEBI:57945"/>
        <dbReference type="EC" id="7.1.1.2"/>
    </reaction>
</comment>
<keyword evidence="10 18" id="KW-1278">Translocase</keyword>
<dbReference type="GO" id="GO:0008137">
    <property type="term" value="F:NADH dehydrogenase (ubiquinone) activity"/>
    <property type="evidence" value="ECO:0007669"/>
    <property type="project" value="UniProtKB-EC"/>
</dbReference>
<evidence type="ECO:0000256" key="3">
    <source>
        <dbReference type="ARBA" id="ARBA00007012"/>
    </source>
</evidence>
<dbReference type="GO" id="GO:0006120">
    <property type="term" value="P:mitochondrial electron transport, NADH to ubiquinone"/>
    <property type="evidence" value="ECO:0007669"/>
    <property type="project" value="InterPro"/>
</dbReference>
<comment type="function">
    <text evidence="1">Core subunit of the mitochondrial membrane respiratory chain NADH dehydrogenase (Complex I) that is believed to belong to the minimal assembly required for catalysis. Complex I functions in the transfer of electrons from NADH to the respiratory chain. The immediate electron acceptor for the enzyme is believed to be ubiquinone.</text>
</comment>
<dbReference type="EMBL" id="EF560650">
    <property type="protein sequence ID" value="ABQ63424.1"/>
    <property type="molecule type" value="Genomic_DNA"/>
</dbReference>
<evidence type="ECO:0000256" key="2">
    <source>
        <dbReference type="ARBA" id="ARBA00004448"/>
    </source>
</evidence>
<keyword evidence="14 18" id="KW-0830">Ubiquinone</keyword>
<accession>C1I1Z5</accession>
<dbReference type="PRINTS" id="PR01436">
    <property type="entry name" value="NADHDHGNASE2"/>
</dbReference>
<dbReference type="RefSeq" id="YP_002808483.1">
    <property type="nucleotide sequence ID" value="NC_012566.1"/>
</dbReference>
<protein>
    <recommendedName>
        <fullName evidence="5 18">NADH-ubiquinone oxidoreductase chain 2</fullName>
        <ecNumber evidence="4 18">7.1.1.2</ecNumber>
    </recommendedName>
</protein>
<keyword evidence="13 18" id="KW-0520">NAD</keyword>
<evidence type="ECO:0000256" key="18">
    <source>
        <dbReference type="RuleBase" id="RU003403"/>
    </source>
</evidence>
<gene>
    <name evidence="20" type="primary">ND2</name>
</gene>
<comment type="similarity">
    <text evidence="3 18">Belongs to the complex I subunit 2 family.</text>
</comment>
<keyword evidence="12 18" id="KW-1133">Transmembrane helix</keyword>
<reference evidence="20" key="1">
    <citation type="journal article" date="2009" name="Gene">
        <title>The complete mitochondrial genome of the ridgetail white prawn Exopalaemon carinicauda Holthuis, 1950 (Crustacean: Decapoda: Palaemonidae) revealed a novel rearrangement of tRNA genes.</title>
        <authorList>
            <person name="Shen X."/>
            <person name="Sun M."/>
            <person name="Wu Z."/>
            <person name="Tian M."/>
            <person name="Cheng H."/>
            <person name="Zhao F."/>
            <person name="Meng X."/>
        </authorList>
    </citation>
    <scope>NUCLEOTIDE SEQUENCE</scope>
</reference>
<evidence type="ECO:0000256" key="10">
    <source>
        <dbReference type="ARBA" id="ARBA00022967"/>
    </source>
</evidence>
<keyword evidence="16 18" id="KW-0472">Membrane</keyword>
<dbReference type="PANTHER" id="PTHR46552">
    <property type="entry name" value="NADH-UBIQUINONE OXIDOREDUCTASE CHAIN 2"/>
    <property type="match status" value="1"/>
</dbReference>
<evidence type="ECO:0000256" key="4">
    <source>
        <dbReference type="ARBA" id="ARBA00012944"/>
    </source>
</evidence>
<feature type="transmembrane region" description="Helical" evidence="18">
    <location>
        <begin position="12"/>
        <end position="38"/>
    </location>
</feature>
<dbReference type="InterPro" id="IPR050175">
    <property type="entry name" value="Complex_I_Subunit_2"/>
</dbReference>
<name>C1I1Z5_PALCI</name>
<evidence type="ECO:0000256" key="8">
    <source>
        <dbReference type="ARBA" id="ARBA00022692"/>
    </source>
</evidence>
<keyword evidence="15 18" id="KW-0496">Mitochondrion</keyword>
<evidence type="ECO:0000256" key="14">
    <source>
        <dbReference type="ARBA" id="ARBA00023075"/>
    </source>
</evidence>
<keyword evidence="7 18" id="KW-0679">Respiratory chain</keyword>
<evidence type="ECO:0000256" key="17">
    <source>
        <dbReference type="ARBA" id="ARBA00049551"/>
    </source>
</evidence>
<evidence type="ECO:0000256" key="13">
    <source>
        <dbReference type="ARBA" id="ARBA00023027"/>
    </source>
</evidence>
<geneLocation type="mitochondrion" evidence="20"/>
<dbReference type="AlphaFoldDB" id="C1I1Z5"/>
<feature type="transmembrane region" description="Helical" evidence="18">
    <location>
        <begin position="86"/>
        <end position="105"/>
    </location>
</feature>
<dbReference type="EC" id="7.1.1.2" evidence="4 18"/>
<keyword evidence="9 18" id="KW-0999">Mitochondrion inner membrane</keyword>
<dbReference type="GeneID" id="7768885"/>
<dbReference type="InterPro" id="IPR001750">
    <property type="entry name" value="ND/Mrp_TM"/>
</dbReference>